<dbReference type="GO" id="GO:0000049">
    <property type="term" value="F:tRNA binding"/>
    <property type="evidence" value="ECO:0007669"/>
    <property type="project" value="TreeGrafter"/>
</dbReference>
<accession>A0A090MAA8</accession>
<protein>
    <submittedName>
        <fullName evidence="4">P-loop containing nucleoside triphosphate hydrolase</fullName>
    </submittedName>
</protein>
<reference evidence="4 5" key="2">
    <citation type="journal article" date="2014" name="BMC Genomics">
        <title>An improved genome of the model marine alga Ostreococcus tauri unfolds by assessing Illumina de novo assemblies.</title>
        <authorList>
            <person name="Blanc-Mathieu R."/>
            <person name="Verhelst B."/>
            <person name="Derelle E."/>
            <person name="Rombauts S."/>
            <person name="Bouget F.Y."/>
            <person name="Carre I."/>
            <person name="Chateau A."/>
            <person name="Eyre-Walker A."/>
            <person name="Grimsley N."/>
            <person name="Moreau H."/>
            <person name="Piegu B."/>
            <person name="Rivals E."/>
            <person name="Schackwitz W."/>
            <person name="Van de Peer Y."/>
            <person name="Piganeau G."/>
        </authorList>
    </citation>
    <scope>NUCLEOTIDE SEQUENCE [LARGE SCALE GENOMIC DNA]</scope>
    <source>
        <strain evidence="5">OTTH 0595 / CCAP 157/2 / RCC745</strain>
    </source>
</reference>
<dbReference type="Gene3D" id="3.40.50.300">
    <property type="entry name" value="P-loop containing nucleotide triphosphate hydrolases"/>
    <property type="match status" value="1"/>
</dbReference>
<evidence type="ECO:0000256" key="3">
    <source>
        <dbReference type="SAM" id="MobiDB-lite"/>
    </source>
</evidence>
<feature type="compositionally biased region" description="Basic and acidic residues" evidence="3">
    <location>
        <begin position="15"/>
        <end position="31"/>
    </location>
</feature>
<keyword evidence="1" id="KW-0547">Nucleotide-binding</keyword>
<dbReference type="KEGG" id="ota:OT_ostta09g01900"/>
<dbReference type="RefSeq" id="XP_003081177.2">
    <property type="nucleotide sequence ID" value="XM_003081129.2"/>
</dbReference>
<dbReference type="InterPro" id="IPR013641">
    <property type="entry name" value="KTI12/PSTK"/>
</dbReference>
<evidence type="ECO:0000313" key="4">
    <source>
        <dbReference type="EMBL" id="CEF99034.1"/>
    </source>
</evidence>
<comment type="caution">
    <text evidence="4">The sequence shown here is derived from an EMBL/GenBank/DDBJ whole genome shotgun (WGS) entry which is preliminary data.</text>
</comment>
<dbReference type="SUPFAM" id="SSF52540">
    <property type="entry name" value="P-loop containing nucleoside triphosphate hydrolases"/>
    <property type="match status" value="1"/>
</dbReference>
<feature type="region of interest" description="Disordered" evidence="3">
    <location>
        <begin position="1"/>
        <end position="31"/>
    </location>
</feature>
<dbReference type="Pfam" id="PF08433">
    <property type="entry name" value="KTI12"/>
    <property type="match status" value="1"/>
</dbReference>
<name>A0A090MAA8_OSTTA</name>
<dbReference type="GO" id="GO:0005524">
    <property type="term" value="F:ATP binding"/>
    <property type="evidence" value="ECO:0007669"/>
    <property type="project" value="UniProtKB-KW"/>
</dbReference>
<dbReference type="Proteomes" id="UP000009170">
    <property type="component" value="Unassembled WGS sequence"/>
</dbReference>
<dbReference type="GeneID" id="9831755"/>
<reference evidence="5" key="1">
    <citation type="journal article" date="2006" name="Proc. Natl. Acad. Sci. U.S.A.">
        <title>Genome analysis of the smallest free-living eukaryote Ostreococcus tauri unveils many unique features.</title>
        <authorList>
            <person name="Derelle E."/>
            <person name="Ferraz C."/>
            <person name="Rombauts S."/>
            <person name="Rouze P."/>
            <person name="Worden A.Z."/>
            <person name="Robbens S."/>
            <person name="Partensky F."/>
            <person name="Degroeve S."/>
            <person name="Echeynie S."/>
            <person name="Cooke R."/>
            <person name="Saeys Y."/>
            <person name="Wuyts J."/>
            <person name="Jabbari K."/>
            <person name="Bowler C."/>
            <person name="Panaud O."/>
            <person name="Piegu B."/>
            <person name="Ball S.G."/>
            <person name="Ral J.-P."/>
            <person name="Bouget F.-Y."/>
            <person name="Piganeau G."/>
            <person name="De Baets B."/>
            <person name="Picard A."/>
            <person name="Delseny M."/>
            <person name="Demaille J."/>
            <person name="Van de Peer Y."/>
            <person name="Moreau H."/>
        </authorList>
    </citation>
    <scope>NUCLEOTIDE SEQUENCE [LARGE SCALE GENOMIC DNA]</scope>
    <source>
        <strain evidence="5">OTTH 0595 / CCAP 157/2 / RCC745</strain>
    </source>
</reference>
<dbReference type="EMBL" id="CAID01000009">
    <property type="protein sequence ID" value="CEF99034.1"/>
    <property type="molecule type" value="Genomic_DNA"/>
</dbReference>
<keyword evidence="4" id="KW-0378">Hydrolase</keyword>
<dbReference type="InterPro" id="IPR052648">
    <property type="entry name" value="Ser-tRNA(Sec)_kinase"/>
</dbReference>
<sequence length="328" mass="35842">MTGERASEDASSSSDDARERSRALARDGAREGGAEAWMTRAGVMVLVLCGTPAVGKTALARAMEATRPDGVDVVARVSFDDVEREGRADGDDAAFDPAAWRRARAKAKANVANAVRNGVTSGQRVVVIVDDNMYYNGMRTEMFRLARDHGAACVVMHVRANAETARARNAQRGRSEVVDARAFDRMVDAFEAPILTEPGCSTNMPAFEVDTSVSFPDARDCWDAAVSRWGAAPLLPESEHERERIRELARAETAKSALHALDGRARAAVSRAVDFARRSASDVTLVAESFNRLRRDLLRDARAIDRSTDDAFEQLAILERRFIDALVM</sequence>
<keyword evidence="5" id="KW-1185">Reference proteome</keyword>
<dbReference type="InterPro" id="IPR027417">
    <property type="entry name" value="P-loop_NTPase"/>
</dbReference>
<organism evidence="4 5">
    <name type="scientific">Ostreococcus tauri</name>
    <name type="common">Marine green alga</name>
    <dbReference type="NCBI Taxonomy" id="70448"/>
    <lineage>
        <taxon>Eukaryota</taxon>
        <taxon>Viridiplantae</taxon>
        <taxon>Chlorophyta</taxon>
        <taxon>Mamiellophyceae</taxon>
        <taxon>Mamiellales</taxon>
        <taxon>Bathycoccaceae</taxon>
        <taxon>Ostreococcus</taxon>
    </lineage>
</organism>
<dbReference type="InParanoid" id="A0A090MAA8"/>
<dbReference type="PANTHER" id="PTHR20873">
    <property type="entry name" value="L-SERYL-TRNA(SEC) KINASE"/>
    <property type="match status" value="1"/>
</dbReference>
<dbReference type="STRING" id="70448.A0A090MAA8"/>
<evidence type="ECO:0000256" key="1">
    <source>
        <dbReference type="ARBA" id="ARBA00022741"/>
    </source>
</evidence>
<evidence type="ECO:0000313" key="5">
    <source>
        <dbReference type="Proteomes" id="UP000009170"/>
    </source>
</evidence>
<dbReference type="AlphaFoldDB" id="A0A090MAA8"/>
<dbReference type="GO" id="GO:0016787">
    <property type="term" value="F:hydrolase activity"/>
    <property type="evidence" value="ECO:0007669"/>
    <property type="project" value="UniProtKB-KW"/>
</dbReference>
<gene>
    <name evidence="4" type="ORF">OT_ostta09g01900</name>
</gene>
<dbReference type="OrthoDB" id="549411at2759"/>
<dbReference type="PANTHER" id="PTHR20873:SF0">
    <property type="entry name" value="L-SERYL-TRNA(SEC) KINASE"/>
    <property type="match status" value="1"/>
</dbReference>
<evidence type="ECO:0000256" key="2">
    <source>
        <dbReference type="ARBA" id="ARBA00022840"/>
    </source>
</evidence>
<dbReference type="GO" id="GO:0016301">
    <property type="term" value="F:kinase activity"/>
    <property type="evidence" value="ECO:0007669"/>
    <property type="project" value="TreeGrafter"/>
</dbReference>
<keyword evidence="2" id="KW-0067">ATP-binding</keyword>
<proteinExistence type="predicted"/>